<dbReference type="EMBL" id="CP026952">
    <property type="protein sequence ID" value="AWB93599.1"/>
    <property type="molecule type" value="Genomic_DNA"/>
</dbReference>
<reference evidence="3" key="1">
    <citation type="submission" date="2018-01" db="EMBL/GenBank/DDBJ databases">
        <authorList>
            <person name="Li J."/>
        </authorList>
    </citation>
    <scope>NUCLEOTIDE SEQUENCE [LARGE SCALE GENOMIC DNA]</scope>
    <source>
        <strain evidence="3">592</strain>
    </source>
</reference>
<dbReference type="KEGG" id="aez:C3E78_16050"/>
<sequence length="343" mass="36112">MEKAAAIAADGVKAGAVDAPAKRKWYEKIGAGVAGLLQGAGEAVMDLLTMSPFSLVNMVADTFQLSSGDMTPEELAAKYRLSVESVGDMLDALKDDPLEFGKQLGKGLLDWDTWADDPARALGHLVPDAVAAVFTAGAGTAVTRGVKGTADAADALSDMSRGTRALDDLSDLSKGDGLGDLTKTDELAGLSKTDDLGRADDGGGSSPSPEGLSNKEAADLFDIDNPTQDMRVWRVFGEAQDDLGGLERGSRPFGASWTPKDPSVSPDFRWDAGLPDENPGRFVMEGILRKPGHVDEVRPALPLDGNPGGWPEYLIRDAHEAVEIRSVSGLNGDFTYGPRGWSP</sequence>
<name>A0A2S0WQH6_9ACTN</name>
<dbReference type="Proteomes" id="UP000244384">
    <property type="component" value="Chromosome"/>
</dbReference>
<dbReference type="RefSeq" id="WP_108580115.1">
    <property type="nucleotide sequence ID" value="NZ_SRPI01000002.1"/>
</dbReference>
<feature type="region of interest" description="Disordered" evidence="1">
    <location>
        <begin position="167"/>
        <end position="214"/>
    </location>
</feature>
<protein>
    <submittedName>
        <fullName evidence="2">Uncharacterized protein</fullName>
    </submittedName>
</protein>
<dbReference type="AlphaFoldDB" id="A0A2S0WQH6"/>
<feature type="compositionally biased region" description="Basic and acidic residues" evidence="1">
    <location>
        <begin position="182"/>
        <end position="201"/>
    </location>
</feature>
<keyword evidence="3" id="KW-1185">Reference proteome</keyword>
<organism evidence="2 3">
    <name type="scientific">Aeromicrobium chenweiae</name>
    <dbReference type="NCBI Taxonomy" id="2079793"/>
    <lineage>
        <taxon>Bacteria</taxon>
        <taxon>Bacillati</taxon>
        <taxon>Actinomycetota</taxon>
        <taxon>Actinomycetes</taxon>
        <taxon>Propionibacteriales</taxon>
        <taxon>Nocardioidaceae</taxon>
        <taxon>Aeromicrobium</taxon>
    </lineage>
</organism>
<gene>
    <name evidence="2" type="ORF">C3E78_16050</name>
</gene>
<accession>A0A2S0WQH6</accession>
<evidence type="ECO:0000313" key="3">
    <source>
        <dbReference type="Proteomes" id="UP000244384"/>
    </source>
</evidence>
<feature type="region of interest" description="Disordered" evidence="1">
    <location>
        <begin position="245"/>
        <end position="264"/>
    </location>
</feature>
<evidence type="ECO:0000313" key="2">
    <source>
        <dbReference type="EMBL" id="AWB93599.1"/>
    </source>
</evidence>
<evidence type="ECO:0000256" key="1">
    <source>
        <dbReference type="SAM" id="MobiDB-lite"/>
    </source>
</evidence>
<proteinExistence type="predicted"/>